<evidence type="ECO:0000313" key="2">
    <source>
        <dbReference type="EMBL" id="PPF13723.1"/>
    </source>
</evidence>
<comment type="caution">
    <text evidence="2">The sequence shown here is derived from an EMBL/GenBank/DDBJ whole genome shotgun (WGS) entry which is preliminary data.</text>
</comment>
<dbReference type="InterPro" id="IPR007685">
    <property type="entry name" value="RelA_SpoT"/>
</dbReference>
<dbReference type="Gene3D" id="3.30.460.10">
    <property type="entry name" value="Beta Polymerase, domain 2"/>
    <property type="match status" value="1"/>
</dbReference>
<dbReference type="SUPFAM" id="SSF81301">
    <property type="entry name" value="Nucleotidyltransferase"/>
    <property type="match status" value="1"/>
</dbReference>
<feature type="domain" description="RelA/SpoT" evidence="1">
    <location>
        <begin position="31"/>
        <end position="107"/>
    </location>
</feature>
<proteinExistence type="predicted"/>
<organism evidence="2 3">
    <name type="scientific">Rathayibacter rathayi</name>
    <name type="common">Corynebacterium rathayi</name>
    <dbReference type="NCBI Taxonomy" id="33887"/>
    <lineage>
        <taxon>Bacteria</taxon>
        <taxon>Bacillati</taxon>
        <taxon>Actinomycetota</taxon>
        <taxon>Actinomycetes</taxon>
        <taxon>Micrococcales</taxon>
        <taxon>Microbacteriaceae</taxon>
        <taxon>Rathayibacter</taxon>
    </lineage>
</organism>
<dbReference type="AlphaFoldDB" id="A0ABD6W842"/>
<name>A0ABD6W842_RATRA</name>
<evidence type="ECO:0000259" key="1">
    <source>
        <dbReference type="Pfam" id="PF04607"/>
    </source>
</evidence>
<dbReference type="Proteomes" id="UP000237881">
    <property type="component" value="Unassembled WGS sequence"/>
</dbReference>
<gene>
    <name evidence="2" type="ORF">C5C04_09160</name>
</gene>
<dbReference type="InterPro" id="IPR043519">
    <property type="entry name" value="NT_sf"/>
</dbReference>
<evidence type="ECO:0000313" key="3">
    <source>
        <dbReference type="Proteomes" id="UP000237881"/>
    </source>
</evidence>
<protein>
    <recommendedName>
        <fullName evidence="1">RelA/SpoT domain-containing protein</fullName>
    </recommendedName>
</protein>
<accession>A0ABD6W842</accession>
<dbReference type="EMBL" id="PSUL01000019">
    <property type="protein sequence ID" value="PPF13723.1"/>
    <property type="molecule type" value="Genomic_DNA"/>
</dbReference>
<reference evidence="2 3" key="1">
    <citation type="submission" date="2018-02" db="EMBL/GenBank/DDBJ databases">
        <title>Bacteriophage NCPPB3778 and a type I-E CRISPR drive the evolution of the US Biological Select Agent, Rathayibacter toxicus.</title>
        <authorList>
            <person name="Davis E.W.II."/>
            <person name="Tabima J.F."/>
            <person name="Weisberg A.J."/>
            <person name="Lopes L.D."/>
            <person name="Wiseman M.S."/>
            <person name="Wiseman M.S."/>
            <person name="Pupko T."/>
            <person name="Belcher M.S."/>
            <person name="Sechler A.J."/>
            <person name="Tancos M.A."/>
            <person name="Schroeder B.K."/>
            <person name="Murray T.D."/>
            <person name="Luster D.G."/>
            <person name="Schneider W.L."/>
            <person name="Rogers E."/>
            <person name="Andreote F.D."/>
            <person name="Grunwald N.J."/>
            <person name="Putnam M.L."/>
            <person name="Chang J.H."/>
        </authorList>
    </citation>
    <scope>NUCLEOTIDE SEQUENCE [LARGE SCALE GENOMIC DNA]</scope>
    <source>
        <strain evidence="2 3">AY1I9</strain>
    </source>
</reference>
<sequence length="146" mass="16156">MERVGAGYFGCVSIFGATLTRDRSTPLSWSQDVASVRFEADMSLAEQDAVIHAVASCFDVSPSMVKNLRGADNDHSGYRAVHPWLVLPNLGRVEVQIRTHRQGMWANAYEALADIAGREIKYGEEPRFSERGPKAAGIRRTGYLEL</sequence>
<dbReference type="Pfam" id="PF04607">
    <property type="entry name" value="RelA_SpoT"/>
    <property type="match status" value="1"/>
</dbReference>